<dbReference type="AlphaFoldDB" id="A0A1M5I821"/>
<evidence type="ECO:0000313" key="1">
    <source>
        <dbReference type="EMBL" id="SHG24504.1"/>
    </source>
</evidence>
<dbReference type="RefSeq" id="WP_072961411.1">
    <property type="nucleotide sequence ID" value="NZ_FQUT01000012.1"/>
</dbReference>
<dbReference type="STRING" id="1416778.SAMN05443633_11238"/>
<dbReference type="Proteomes" id="UP000184518">
    <property type="component" value="Unassembled WGS sequence"/>
</dbReference>
<gene>
    <name evidence="1" type="ORF">SAMN05443633_11238</name>
</gene>
<reference evidence="2" key="1">
    <citation type="submission" date="2016-11" db="EMBL/GenBank/DDBJ databases">
        <authorList>
            <person name="Varghese N."/>
            <person name="Submissions S."/>
        </authorList>
    </citation>
    <scope>NUCLEOTIDE SEQUENCE [LARGE SCALE GENOMIC DNA]</scope>
    <source>
        <strain evidence="2">DSM 27619</strain>
    </source>
</reference>
<name>A0A1M5I821_9FLAO</name>
<keyword evidence="2" id="KW-1185">Reference proteome</keyword>
<dbReference type="EMBL" id="FQUT01000012">
    <property type="protein sequence ID" value="SHG24504.1"/>
    <property type="molecule type" value="Genomic_DNA"/>
</dbReference>
<protein>
    <submittedName>
        <fullName evidence="1">Uncharacterized protein</fullName>
    </submittedName>
</protein>
<accession>A0A1M5I821</accession>
<evidence type="ECO:0000313" key="2">
    <source>
        <dbReference type="Proteomes" id="UP000184518"/>
    </source>
</evidence>
<proteinExistence type="predicted"/>
<sequence>MEFIYEVNLEVRINNIEAGILYKFLQMHPQQKHFIQEGKFGYELREFEDKTAFDLILTDEVLNSCLAALEDQESETPLENILKSEFLEKIYNWMSIIDKEESIIEEFRSNFYSIKFKRFEGDLSHFSFKDYWELQPPDHFTLEEEEQKESLLKKIKRYF</sequence>
<organism evidence="1 2">
    <name type="scientific">Chryseobacterium arachidis</name>
    <dbReference type="NCBI Taxonomy" id="1416778"/>
    <lineage>
        <taxon>Bacteria</taxon>
        <taxon>Pseudomonadati</taxon>
        <taxon>Bacteroidota</taxon>
        <taxon>Flavobacteriia</taxon>
        <taxon>Flavobacteriales</taxon>
        <taxon>Weeksellaceae</taxon>
        <taxon>Chryseobacterium group</taxon>
        <taxon>Chryseobacterium</taxon>
    </lineage>
</organism>